<reference evidence="3 4" key="1">
    <citation type="submission" date="2021-03" db="EMBL/GenBank/DDBJ databases">
        <title>Assistant Professor.</title>
        <authorList>
            <person name="Huq M.A."/>
        </authorList>
    </citation>
    <scope>NUCLEOTIDE SEQUENCE [LARGE SCALE GENOMIC DNA]</scope>
    <source>
        <strain evidence="3 4">MAH-29</strain>
    </source>
</reference>
<dbReference type="Pfam" id="PF13360">
    <property type="entry name" value="PQQ_2"/>
    <property type="match status" value="2"/>
</dbReference>
<proteinExistence type="predicted"/>
<organism evidence="3 4">
    <name type="scientific">Niastella soli</name>
    <dbReference type="NCBI Taxonomy" id="2821487"/>
    <lineage>
        <taxon>Bacteria</taxon>
        <taxon>Pseudomonadati</taxon>
        <taxon>Bacteroidota</taxon>
        <taxon>Chitinophagia</taxon>
        <taxon>Chitinophagales</taxon>
        <taxon>Chitinophagaceae</taxon>
        <taxon>Niastella</taxon>
    </lineage>
</organism>
<dbReference type="Proteomes" id="UP000677244">
    <property type="component" value="Unassembled WGS sequence"/>
</dbReference>
<dbReference type="RefSeq" id="WP_209143733.1">
    <property type="nucleotide sequence ID" value="NZ_JAGHKO010000017.1"/>
</dbReference>
<gene>
    <name evidence="3" type="ORF">J7I42_31210</name>
</gene>
<evidence type="ECO:0000313" key="4">
    <source>
        <dbReference type="Proteomes" id="UP000677244"/>
    </source>
</evidence>
<name>A0ABS3Z3T1_9BACT</name>
<feature type="domain" description="Pyrrolo-quinoline quinone repeat" evidence="2">
    <location>
        <begin position="19"/>
        <end position="108"/>
    </location>
</feature>
<feature type="domain" description="Pyrrolo-quinoline quinone repeat" evidence="2">
    <location>
        <begin position="127"/>
        <end position="243"/>
    </location>
</feature>
<dbReference type="PANTHER" id="PTHR34512">
    <property type="entry name" value="CELL SURFACE PROTEIN"/>
    <property type="match status" value="1"/>
</dbReference>
<feature type="signal peptide" evidence="1">
    <location>
        <begin position="1"/>
        <end position="18"/>
    </location>
</feature>
<keyword evidence="1" id="KW-0732">Signal</keyword>
<evidence type="ECO:0000313" key="3">
    <source>
        <dbReference type="EMBL" id="MBO9204800.1"/>
    </source>
</evidence>
<dbReference type="InterPro" id="IPR002372">
    <property type="entry name" value="PQQ_rpt_dom"/>
</dbReference>
<dbReference type="InterPro" id="IPR011047">
    <property type="entry name" value="Quinoprotein_ADH-like_sf"/>
</dbReference>
<feature type="chain" id="PRO_5045366383" evidence="1">
    <location>
        <begin position="19"/>
        <end position="397"/>
    </location>
</feature>
<keyword evidence="4" id="KW-1185">Reference proteome</keyword>
<sequence>MNYYVFVLSLFLFCNSNAQTKTGTTVWKYPTQGRIVSTPCIDNSAIYFGSEDGNFYCNSLSNGQMLWKYIAGRPIRSSATVAAGKVFFGCDDGNVYALNAVNGKLLWKFMTKVEQKYDLWDYYRSSPVYHKGSLFIGSGNGNVYAINALNGKELWHYTTGGIVHADPVVKHDTVYVGSFDGSFYALNEITGKLIWKFKTIGDRFFPKGEIQKAALVTNDAIYFGSRDYNLYALNRSTGAGLWNMKEYGSWIISTPYEKDGRIYFGTSDSHKFYSLNNFYGEVEWKTALPLRSYNTPVGYDTLIFTAAFDGHLYGFGQKSGHLQWIFQTDESKRNYSTVYDSTGHFRKDFTLYGNDSLTLVGEQKIMKLGGILATPIVKEGVLYFGSADGYLYAVKID</sequence>
<dbReference type="SUPFAM" id="SSF50998">
    <property type="entry name" value="Quinoprotein alcohol dehydrogenase-like"/>
    <property type="match status" value="2"/>
</dbReference>
<dbReference type="InterPro" id="IPR018391">
    <property type="entry name" value="PQQ_b-propeller_rpt"/>
</dbReference>
<dbReference type="InterPro" id="IPR015943">
    <property type="entry name" value="WD40/YVTN_repeat-like_dom_sf"/>
</dbReference>
<dbReference type="EMBL" id="JAGHKO010000017">
    <property type="protein sequence ID" value="MBO9204800.1"/>
    <property type="molecule type" value="Genomic_DNA"/>
</dbReference>
<dbReference type="Gene3D" id="2.40.10.480">
    <property type="match status" value="1"/>
</dbReference>
<evidence type="ECO:0000256" key="1">
    <source>
        <dbReference type="SAM" id="SignalP"/>
    </source>
</evidence>
<dbReference type="PANTHER" id="PTHR34512:SF30">
    <property type="entry name" value="OUTER MEMBRANE PROTEIN ASSEMBLY FACTOR BAMB"/>
    <property type="match status" value="1"/>
</dbReference>
<evidence type="ECO:0000259" key="2">
    <source>
        <dbReference type="Pfam" id="PF13360"/>
    </source>
</evidence>
<dbReference type="Gene3D" id="2.130.10.10">
    <property type="entry name" value="YVTN repeat-like/Quinoprotein amine dehydrogenase"/>
    <property type="match status" value="2"/>
</dbReference>
<dbReference type="SMART" id="SM00564">
    <property type="entry name" value="PQQ"/>
    <property type="match status" value="8"/>
</dbReference>
<accession>A0ABS3Z3T1</accession>
<comment type="caution">
    <text evidence="3">The sequence shown here is derived from an EMBL/GenBank/DDBJ whole genome shotgun (WGS) entry which is preliminary data.</text>
</comment>
<protein>
    <submittedName>
        <fullName evidence="3">PQQ-binding-like beta-propeller repeat protein</fullName>
    </submittedName>
</protein>